<protein>
    <submittedName>
        <fullName evidence="5">Bacterial haemoglobin</fullName>
    </submittedName>
</protein>
<name>A0A3B0QZA5_9ZZZZ</name>
<evidence type="ECO:0000256" key="1">
    <source>
        <dbReference type="ARBA" id="ARBA00022617"/>
    </source>
</evidence>
<dbReference type="GO" id="GO:0008941">
    <property type="term" value="F:nitric oxide dioxygenase NAD(P)H activity"/>
    <property type="evidence" value="ECO:0007669"/>
    <property type="project" value="TreeGrafter"/>
</dbReference>
<evidence type="ECO:0000313" key="5">
    <source>
        <dbReference type="EMBL" id="VAV85371.1"/>
    </source>
</evidence>
<dbReference type="GO" id="GO:0071500">
    <property type="term" value="P:cellular response to nitrosative stress"/>
    <property type="evidence" value="ECO:0007669"/>
    <property type="project" value="TreeGrafter"/>
</dbReference>
<dbReference type="InterPro" id="IPR012292">
    <property type="entry name" value="Globin/Proto"/>
</dbReference>
<accession>A0A3B0QZA5</accession>
<dbReference type="GO" id="GO:0019825">
    <property type="term" value="F:oxygen binding"/>
    <property type="evidence" value="ECO:0007669"/>
    <property type="project" value="InterPro"/>
</dbReference>
<dbReference type="PANTHER" id="PTHR43396">
    <property type="entry name" value="FLAVOHEMOPROTEIN"/>
    <property type="match status" value="1"/>
</dbReference>
<dbReference type="EMBL" id="UOEA01000086">
    <property type="protein sequence ID" value="VAV85371.1"/>
    <property type="molecule type" value="Genomic_DNA"/>
</dbReference>
<evidence type="ECO:0000256" key="2">
    <source>
        <dbReference type="ARBA" id="ARBA00022723"/>
    </source>
</evidence>
<dbReference type="GO" id="GO:0020037">
    <property type="term" value="F:heme binding"/>
    <property type="evidence" value="ECO:0007669"/>
    <property type="project" value="InterPro"/>
</dbReference>
<dbReference type="Pfam" id="PF00042">
    <property type="entry name" value="Globin"/>
    <property type="match status" value="1"/>
</dbReference>
<dbReference type="Gene3D" id="1.10.490.10">
    <property type="entry name" value="Globins"/>
    <property type="match status" value="1"/>
</dbReference>
<keyword evidence="3" id="KW-0408">Iron</keyword>
<organism evidence="5">
    <name type="scientific">hydrothermal vent metagenome</name>
    <dbReference type="NCBI Taxonomy" id="652676"/>
    <lineage>
        <taxon>unclassified sequences</taxon>
        <taxon>metagenomes</taxon>
        <taxon>ecological metagenomes</taxon>
    </lineage>
</organism>
<dbReference type="InterPro" id="IPR000971">
    <property type="entry name" value="Globin"/>
</dbReference>
<sequence>MAINVELIRESFNNDIAPKADELVEFFYDDLFSRYSEVKPLFEKTDMPSQKKKLLASLKFLVENLEDTSILADALTSLGERHASYNVKAEHYPMVADSLLAALSEVMGGKWTPEVREAWTELYMTAAGIMQRACTA</sequence>
<dbReference type="PANTHER" id="PTHR43396:SF3">
    <property type="entry name" value="FLAVOHEMOPROTEIN"/>
    <property type="match status" value="1"/>
</dbReference>
<gene>
    <name evidence="5" type="ORF">MNBD_DELTA01-1297</name>
</gene>
<evidence type="ECO:0000256" key="3">
    <source>
        <dbReference type="ARBA" id="ARBA00023004"/>
    </source>
</evidence>
<dbReference type="PROSITE" id="PS01033">
    <property type="entry name" value="GLOBIN"/>
    <property type="match status" value="1"/>
</dbReference>
<dbReference type="GO" id="GO:0046872">
    <property type="term" value="F:metal ion binding"/>
    <property type="evidence" value="ECO:0007669"/>
    <property type="project" value="UniProtKB-KW"/>
</dbReference>
<keyword evidence="1" id="KW-0349">Heme</keyword>
<evidence type="ECO:0000259" key="4">
    <source>
        <dbReference type="PROSITE" id="PS01033"/>
    </source>
</evidence>
<dbReference type="InterPro" id="IPR009050">
    <property type="entry name" value="Globin-like_sf"/>
</dbReference>
<dbReference type="AlphaFoldDB" id="A0A3B0QZA5"/>
<feature type="domain" description="Globin" evidence="4">
    <location>
        <begin position="1"/>
        <end position="135"/>
    </location>
</feature>
<dbReference type="GO" id="GO:0071949">
    <property type="term" value="F:FAD binding"/>
    <property type="evidence" value="ECO:0007669"/>
    <property type="project" value="TreeGrafter"/>
</dbReference>
<dbReference type="SMR" id="A0A3B0QZA5"/>
<dbReference type="GO" id="GO:0046210">
    <property type="term" value="P:nitric oxide catabolic process"/>
    <property type="evidence" value="ECO:0007669"/>
    <property type="project" value="TreeGrafter"/>
</dbReference>
<reference evidence="5" key="1">
    <citation type="submission" date="2018-06" db="EMBL/GenBank/DDBJ databases">
        <authorList>
            <person name="Zhirakovskaya E."/>
        </authorList>
    </citation>
    <scope>NUCLEOTIDE SEQUENCE</scope>
</reference>
<proteinExistence type="predicted"/>
<dbReference type="SUPFAM" id="SSF46458">
    <property type="entry name" value="Globin-like"/>
    <property type="match status" value="1"/>
</dbReference>
<keyword evidence="2" id="KW-0479">Metal-binding</keyword>